<evidence type="ECO:0000313" key="4">
    <source>
        <dbReference type="EMBL" id="MCI2284453.1"/>
    </source>
</evidence>
<keyword evidence="5" id="KW-1185">Reference proteome</keyword>
<dbReference type="InterPro" id="IPR011990">
    <property type="entry name" value="TPR-like_helical_dom_sf"/>
</dbReference>
<accession>A0ABS9X2K6</accession>
<proteinExistence type="predicted"/>
<dbReference type="Pfam" id="PF07719">
    <property type="entry name" value="TPR_2"/>
    <property type="match status" value="1"/>
</dbReference>
<dbReference type="SMART" id="SM00028">
    <property type="entry name" value="TPR"/>
    <property type="match status" value="6"/>
</dbReference>
<dbReference type="InterPro" id="IPR019734">
    <property type="entry name" value="TPR_rpt"/>
</dbReference>
<comment type="caution">
    <text evidence="4">The sequence shown here is derived from an EMBL/GenBank/DDBJ whole genome shotgun (WGS) entry which is preliminary data.</text>
</comment>
<dbReference type="Proteomes" id="UP001139646">
    <property type="component" value="Unassembled WGS sequence"/>
</dbReference>
<organism evidence="4 5">
    <name type="scientific">Colwellia maritima</name>
    <dbReference type="NCBI Taxonomy" id="2912588"/>
    <lineage>
        <taxon>Bacteria</taxon>
        <taxon>Pseudomonadati</taxon>
        <taxon>Pseudomonadota</taxon>
        <taxon>Gammaproteobacteria</taxon>
        <taxon>Alteromonadales</taxon>
        <taxon>Colwelliaceae</taxon>
        <taxon>Colwellia</taxon>
    </lineage>
</organism>
<evidence type="ECO:0000313" key="5">
    <source>
        <dbReference type="Proteomes" id="UP001139646"/>
    </source>
</evidence>
<dbReference type="PROSITE" id="PS50005">
    <property type="entry name" value="TPR"/>
    <property type="match status" value="2"/>
</dbReference>
<dbReference type="EMBL" id="JAKKSL010000002">
    <property type="protein sequence ID" value="MCI2284453.1"/>
    <property type="molecule type" value="Genomic_DNA"/>
</dbReference>
<evidence type="ECO:0000256" key="3">
    <source>
        <dbReference type="PROSITE-ProRule" id="PRU00339"/>
    </source>
</evidence>
<gene>
    <name evidence="4" type="ORF">L3081_14985</name>
</gene>
<dbReference type="InterPro" id="IPR013105">
    <property type="entry name" value="TPR_2"/>
</dbReference>
<feature type="repeat" description="TPR" evidence="3">
    <location>
        <begin position="209"/>
        <end position="242"/>
    </location>
</feature>
<protein>
    <submittedName>
        <fullName evidence="4">Tetratricopeptide repeat protein</fullName>
    </submittedName>
</protein>
<keyword evidence="1" id="KW-0677">Repeat</keyword>
<evidence type="ECO:0000256" key="2">
    <source>
        <dbReference type="ARBA" id="ARBA00022803"/>
    </source>
</evidence>
<dbReference type="SUPFAM" id="SSF48452">
    <property type="entry name" value="TPR-like"/>
    <property type="match status" value="2"/>
</dbReference>
<feature type="repeat" description="TPR" evidence="3">
    <location>
        <begin position="834"/>
        <end position="867"/>
    </location>
</feature>
<sequence>MNAPISSRSLMLIAVLGVCILVLSACQSRVESNPSENNALDKRGTLDDLAKARNADDIANNTQSDFNTITETTPITEISNTDELLTLSKSQRTTILASLYQNILTTEPNDEVRTQIFYRLAQIDSQAYELQEVEEVGEDNSKQAEKNAHALSALVASYRSLISRYPNRPENEEVHYQLAKALDRQGQLDQSLLQIELILTKYPESKYQAELHFRRGDIYYNLQHYTKALQEYQAVLQSKNSTNYYVNSVYMSGWALFKLNRLAESDQTFLSLLDFIIAQEKVQPNENDFSFSAIDNRYSDLVNDIQRVLSISLSQQDQSASLVALVNNYQGNEFNDNYLYLYRHLLFKNLADFLLENGLTYDAELTYQSYVTMAPNSLWSARYMLVLMELYRTQGKHQAISALKIDYVKQFGMESEFWQQYITENARGYVHKAQLMDEVLPNLLSFSYQHSRYLYAQAQSETNPQNKVKAFTQTAQWLGIYLALAKQPESVEFVSEIALSQGLLADELLFADASFEAQLYEQALTSYQYIAYQATMTSDNSEQMRKEAAYASTLTTREILASHRKENEETGDNKDELSLLRVRDQLDKAFIEQYPNDERSLSLALQQAQYSWANKDYHVMQEYCDFILQTYGVIADNGVTNMDVIKSTSSANLIDDINHHEIIAKLDHNAINQIQIASQLQANYWYQQDEYIQAETAYNLALKYVSENSKAWTKMRELLAASIYFQGQGVALTQPLIAVEHYLRLGKKIPESTYRLNAHFEAANLLFSQQQWQAAIETYLAFQQNYPKNEYSRSIPAKLAESYESLAQWQKAAEQYLAIVNMADTESDSSELQQEALYNAAELYLKADNIDKAISTFRTYAHTYPEPFDVAQEVRFKMTNFYNKTKALNKAYYWHRKIISFYDKQFNAQTTSNVANSRDKYLASVAALALGQAHQATFTHIKLTLPLNKSLARKQKAMKTAIDYYKKLLSFELAEFVPHGTYNLGQMYRQLSHDVMASQRPQDLDEFALEEYNLLLEEMIYPFEEKAIEIHTSNIKRAWNNTYDEWVMKSFAALAALEPALYHRIHQANKLNKKEENIDVVLTLH</sequence>
<evidence type="ECO:0000256" key="1">
    <source>
        <dbReference type="ARBA" id="ARBA00022737"/>
    </source>
</evidence>
<dbReference type="Gene3D" id="1.25.40.10">
    <property type="entry name" value="Tetratricopeptide repeat domain"/>
    <property type="match status" value="2"/>
</dbReference>
<keyword evidence="2 3" id="KW-0802">TPR repeat</keyword>
<dbReference type="Pfam" id="PF13174">
    <property type="entry name" value="TPR_6"/>
    <property type="match status" value="2"/>
</dbReference>
<name>A0ABS9X2K6_9GAMM</name>
<dbReference type="RefSeq" id="WP_242286884.1">
    <property type="nucleotide sequence ID" value="NZ_JAKKSL010000002.1"/>
</dbReference>
<reference evidence="4" key="1">
    <citation type="submission" date="2022-01" db="EMBL/GenBank/DDBJ databases">
        <title>Colwellia maritima, isolated from seawater.</title>
        <authorList>
            <person name="Kristyanto S."/>
            <person name="Jung J."/>
            <person name="Jeon C.O."/>
        </authorList>
    </citation>
    <scope>NUCLEOTIDE SEQUENCE</scope>
    <source>
        <strain evidence="4">MSW7</strain>
    </source>
</reference>